<evidence type="ECO:0000313" key="1">
    <source>
        <dbReference type="Proteomes" id="UP000887580"/>
    </source>
</evidence>
<accession>A0AC35G9K3</accession>
<dbReference type="WBParaSite" id="PS1159_v2.g2556.t1">
    <property type="protein sequence ID" value="PS1159_v2.g2556.t1"/>
    <property type="gene ID" value="PS1159_v2.g2556"/>
</dbReference>
<proteinExistence type="predicted"/>
<dbReference type="Proteomes" id="UP000887580">
    <property type="component" value="Unplaced"/>
</dbReference>
<evidence type="ECO:0000313" key="2">
    <source>
        <dbReference type="WBParaSite" id="PS1159_v2.g2556.t1"/>
    </source>
</evidence>
<reference evidence="2" key="1">
    <citation type="submission" date="2022-11" db="UniProtKB">
        <authorList>
            <consortium name="WormBaseParasite"/>
        </authorList>
    </citation>
    <scope>IDENTIFICATION</scope>
</reference>
<organism evidence="1 2">
    <name type="scientific">Panagrolaimus sp. PS1159</name>
    <dbReference type="NCBI Taxonomy" id="55785"/>
    <lineage>
        <taxon>Eukaryota</taxon>
        <taxon>Metazoa</taxon>
        <taxon>Ecdysozoa</taxon>
        <taxon>Nematoda</taxon>
        <taxon>Chromadorea</taxon>
        <taxon>Rhabditida</taxon>
        <taxon>Tylenchina</taxon>
        <taxon>Panagrolaimomorpha</taxon>
        <taxon>Panagrolaimoidea</taxon>
        <taxon>Panagrolaimidae</taxon>
        <taxon>Panagrolaimus</taxon>
    </lineage>
</organism>
<sequence length="150" mass="16635">KENATKEDVPPSAKKVSVEQTSEDPTTKASVVQQQKSKSPGVYVPNKVILPSKKDSLSGQHEIGMQIKVESAPESLKRHCTDLLDEDANKGAKEKLENFYPPGPVCAFERKEIELFCCARISIMLKLIERLIDIAIKALQENGVTFDEHS</sequence>
<protein>
    <submittedName>
        <fullName evidence="2">Uncharacterized protein</fullName>
    </submittedName>
</protein>
<name>A0AC35G9K3_9BILA</name>